<name>A0A6B0SU73_9EURY</name>
<gene>
    <name evidence="2" type="ORF">GRX01_02560</name>
</gene>
<feature type="transmembrane region" description="Helical" evidence="1">
    <location>
        <begin position="63"/>
        <end position="81"/>
    </location>
</feature>
<evidence type="ECO:0000313" key="2">
    <source>
        <dbReference type="EMBL" id="MXR40241.1"/>
    </source>
</evidence>
<protein>
    <recommendedName>
        <fullName evidence="4">Cox cluster protein</fullName>
    </recommendedName>
</protein>
<feature type="transmembrane region" description="Helical" evidence="1">
    <location>
        <begin position="12"/>
        <end position="34"/>
    </location>
</feature>
<keyword evidence="1" id="KW-0472">Membrane</keyword>
<accession>A0A6B0SU73</accession>
<comment type="caution">
    <text evidence="2">The sequence shown here is derived from an EMBL/GenBank/DDBJ whole genome shotgun (WGS) entry which is preliminary data.</text>
</comment>
<sequence length="97" mass="10047">MTQQFDIVDKVALAVGAALMLLGVVVLGLIEVLAGQPYGAAPLTNEAGEVIATPAIDPVVRTGLVILGLVVLLLWGVYRAITVDAPADRTPREVTAD</sequence>
<keyword evidence="3" id="KW-1185">Reference proteome</keyword>
<dbReference type="Proteomes" id="UP000437065">
    <property type="component" value="Unassembled WGS sequence"/>
</dbReference>
<organism evidence="2 3">
    <name type="scientific">Halobaculum saliterrae</name>
    <dbReference type="NCBI Taxonomy" id="2073113"/>
    <lineage>
        <taxon>Archaea</taxon>
        <taxon>Methanobacteriati</taxon>
        <taxon>Methanobacteriota</taxon>
        <taxon>Stenosarchaea group</taxon>
        <taxon>Halobacteria</taxon>
        <taxon>Halobacteriales</taxon>
        <taxon>Haloferacaceae</taxon>
        <taxon>Halobaculum</taxon>
    </lineage>
</organism>
<dbReference type="AlphaFoldDB" id="A0A6B0SU73"/>
<dbReference type="EMBL" id="WUUS01000001">
    <property type="protein sequence ID" value="MXR40241.1"/>
    <property type="molecule type" value="Genomic_DNA"/>
</dbReference>
<dbReference type="RefSeq" id="WP_159663056.1">
    <property type="nucleotide sequence ID" value="NZ_WUUS01000001.1"/>
</dbReference>
<keyword evidence="1" id="KW-0812">Transmembrane</keyword>
<keyword evidence="1" id="KW-1133">Transmembrane helix</keyword>
<evidence type="ECO:0008006" key="4">
    <source>
        <dbReference type="Google" id="ProtNLM"/>
    </source>
</evidence>
<evidence type="ECO:0000313" key="3">
    <source>
        <dbReference type="Proteomes" id="UP000437065"/>
    </source>
</evidence>
<reference evidence="2 3" key="1">
    <citation type="submission" date="2019-12" db="EMBL/GenBank/DDBJ databases">
        <title>Isolation and characterization of three novel carbon monoxide-oxidizing members of Halobacteria from salione crusts and soils.</title>
        <authorList>
            <person name="Myers M.R."/>
            <person name="King G.M."/>
        </authorList>
    </citation>
    <scope>NUCLEOTIDE SEQUENCE [LARGE SCALE GENOMIC DNA]</scope>
    <source>
        <strain evidence="2 3">WSA2</strain>
    </source>
</reference>
<evidence type="ECO:0000256" key="1">
    <source>
        <dbReference type="SAM" id="Phobius"/>
    </source>
</evidence>
<proteinExistence type="predicted"/>